<protein>
    <submittedName>
        <fullName evidence="3">Uncharacterized protein</fullName>
    </submittedName>
</protein>
<dbReference type="Proteomes" id="UP000663829">
    <property type="component" value="Unassembled WGS sequence"/>
</dbReference>
<proteinExistence type="predicted"/>
<keyword evidence="5" id="KW-1185">Reference proteome</keyword>
<dbReference type="EMBL" id="CAJOBC010087160">
    <property type="protein sequence ID" value="CAF4353358.1"/>
    <property type="molecule type" value="Genomic_DNA"/>
</dbReference>
<dbReference type="AlphaFoldDB" id="A0A815SCU1"/>
<evidence type="ECO:0000256" key="1">
    <source>
        <dbReference type="SAM" id="Coils"/>
    </source>
</evidence>
<reference evidence="3" key="1">
    <citation type="submission" date="2021-02" db="EMBL/GenBank/DDBJ databases">
        <authorList>
            <person name="Nowell W R."/>
        </authorList>
    </citation>
    <scope>NUCLEOTIDE SEQUENCE</scope>
</reference>
<sequence length="316" mass="36154">MQNNKEWDKHREINAVRWVEAPRRRSPSPSRNHSKYSQKYLHNDRERSGPASCKSRFYDDSQGQSTCLNSHDKIYIDRYSTVTDNRKHGRKATVGDSLSGDYGGRNRQLCNSATSEKISSVASSQSFPSGNVRSCVASYPYNAGGSEYSTVDGGSYYSTVGGGKYYGQESNDWDRQRDRHSSNSVFNNCCGIRDSRGKCSGYTYGSVYEQEQTKIQVTLPDNEARSHHKYAQEQESKLQVRRQDLVNEQQLLMSSMTSLLEQLKKQVAELRSINKNYNIIERNRNVLILFRDEIKYMGDGPEMLRYYNDTVAILSN</sequence>
<feature type="compositionally biased region" description="Basic and acidic residues" evidence="2">
    <location>
        <begin position="1"/>
        <end position="14"/>
    </location>
</feature>
<name>A0A815SCU1_9BILA</name>
<dbReference type="EMBL" id="CAJNOQ010021672">
    <property type="protein sequence ID" value="CAF1490274.1"/>
    <property type="molecule type" value="Genomic_DNA"/>
</dbReference>
<accession>A0A815SCU1</accession>
<evidence type="ECO:0000313" key="3">
    <source>
        <dbReference type="EMBL" id="CAF1490274.1"/>
    </source>
</evidence>
<keyword evidence="1" id="KW-0175">Coiled coil</keyword>
<dbReference type="Proteomes" id="UP000681722">
    <property type="component" value="Unassembled WGS sequence"/>
</dbReference>
<evidence type="ECO:0000313" key="5">
    <source>
        <dbReference type="Proteomes" id="UP000663829"/>
    </source>
</evidence>
<comment type="caution">
    <text evidence="3">The sequence shown here is derived from an EMBL/GenBank/DDBJ whole genome shotgun (WGS) entry which is preliminary data.</text>
</comment>
<evidence type="ECO:0000313" key="4">
    <source>
        <dbReference type="EMBL" id="CAF4353358.1"/>
    </source>
</evidence>
<feature type="coiled-coil region" evidence="1">
    <location>
        <begin position="246"/>
        <end position="283"/>
    </location>
</feature>
<evidence type="ECO:0000256" key="2">
    <source>
        <dbReference type="SAM" id="MobiDB-lite"/>
    </source>
</evidence>
<feature type="region of interest" description="Disordered" evidence="2">
    <location>
        <begin position="1"/>
        <end position="62"/>
    </location>
</feature>
<gene>
    <name evidence="3" type="ORF">GPM918_LOCUS36221</name>
    <name evidence="4" type="ORF">SRO942_LOCUS36949</name>
</gene>
<organism evidence="3 5">
    <name type="scientific">Didymodactylos carnosus</name>
    <dbReference type="NCBI Taxonomy" id="1234261"/>
    <lineage>
        <taxon>Eukaryota</taxon>
        <taxon>Metazoa</taxon>
        <taxon>Spiralia</taxon>
        <taxon>Gnathifera</taxon>
        <taxon>Rotifera</taxon>
        <taxon>Eurotatoria</taxon>
        <taxon>Bdelloidea</taxon>
        <taxon>Philodinida</taxon>
        <taxon>Philodinidae</taxon>
        <taxon>Didymodactylos</taxon>
    </lineage>
</organism>